<reference evidence="2" key="1">
    <citation type="submission" date="2022-03" db="EMBL/GenBank/DDBJ databases">
        <title>Genomic analyses of argali, domestic sheep and their hybrids provide insights into chromosomal evolution, heterosis and genetic basis of agronomic traits.</title>
        <authorList>
            <person name="Li M."/>
        </authorList>
    </citation>
    <scope>NUCLEOTIDE SEQUENCE</scope>
    <source>
        <strain evidence="2">CAU-MHL-2022a</strain>
        <tissue evidence="2">Skin</tissue>
    </source>
</reference>
<feature type="compositionally biased region" description="Basic and acidic residues" evidence="1">
    <location>
        <begin position="1"/>
        <end position="15"/>
    </location>
</feature>
<name>A0AAD4Y7I0_OVIAM</name>
<protein>
    <submittedName>
        <fullName evidence="2">Uncharacterized protein</fullName>
    </submittedName>
</protein>
<organism evidence="2 3">
    <name type="scientific">Ovis ammon polii</name>
    <dbReference type="NCBI Taxonomy" id="230172"/>
    <lineage>
        <taxon>Eukaryota</taxon>
        <taxon>Metazoa</taxon>
        <taxon>Chordata</taxon>
        <taxon>Craniata</taxon>
        <taxon>Vertebrata</taxon>
        <taxon>Euteleostomi</taxon>
        <taxon>Mammalia</taxon>
        <taxon>Eutheria</taxon>
        <taxon>Laurasiatheria</taxon>
        <taxon>Artiodactyla</taxon>
        <taxon>Ruminantia</taxon>
        <taxon>Pecora</taxon>
        <taxon>Bovidae</taxon>
        <taxon>Caprinae</taxon>
        <taxon>Ovis</taxon>
    </lineage>
</organism>
<sequence>MQQRGEEKIQEEKRQWGPRPMEGSEDDASLVKFPGYGHWGGALEDFLRRPRDGTPHAVELNLSWMRHPWSLFKLQDGKELDGKKEENKKDFAYAIPLVETPFPISLPLTNSDFPWGLRSRASAALVEQKLRESRDRVWFSPDPAGPSPVAGIELVPTNYCPKNV</sequence>
<dbReference type="Proteomes" id="UP001214576">
    <property type="component" value="Unassembled WGS sequence"/>
</dbReference>
<proteinExistence type="predicted"/>
<dbReference type="AlphaFoldDB" id="A0AAD4Y7I0"/>
<evidence type="ECO:0000313" key="2">
    <source>
        <dbReference type="EMBL" id="KAI4536396.1"/>
    </source>
</evidence>
<evidence type="ECO:0000313" key="3">
    <source>
        <dbReference type="Proteomes" id="UP001214576"/>
    </source>
</evidence>
<keyword evidence="3" id="KW-1185">Reference proteome</keyword>
<comment type="caution">
    <text evidence="2">The sequence shown here is derived from an EMBL/GenBank/DDBJ whole genome shotgun (WGS) entry which is preliminary data.</text>
</comment>
<gene>
    <name evidence="2" type="ORF">MG293_013788</name>
</gene>
<evidence type="ECO:0000256" key="1">
    <source>
        <dbReference type="SAM" id="MobiDB-lite"/>
    </source>
</evidence>
<feature type="region of interest" description="Disordered" evidence="1">
    <location>
        <begin position="1"/>
        <end position="29"/>
    </location>
</feature>
<dbReference type="EMBL" id="JAKZEL010000016">
    <property type="protein sequence ID" value="KAI4536396.1"/>
    <property type="molecule type" value="Genomic_DNA"/>
</dbReference>
<accession>A0AAD4Y7I0</accession>